<dbReference type="AlphaFoldDB" id="A0A7X2L1X9"/>
<comment type="subcellular location">
    <subcellularLocation>
        <location evidence="1 6">Cell membrane</location>
        <topology evidence="1 6">Multi-pass membrane protein</topology>
    </subcellularLocation>
</comment>
<keyword evidence="4 6" id="KW-1133">Transmembrane helix</keyword>
<reference evidence="8 9" key="1">
    <citation type="submission" date="2019-11" db="EMBL/GenBank/DDBJ databases">
        <title>Paenibacillus monticola sp. nov., a novel PGPR strain isolated from mountain sample in China.</title>
        <authorList>
            <person name="Zhao Q."/>
            <person name="Li H.-P."/>
            <person name="Zhang J.-L."/>
        </authorList>
    </citation>
    <scope>NUCLEOTIDE SEQUENCE [LARGE SCALE GENOMIC DNA]</scope>
    <source>
        <strain evidence="8 9">LC-T2</strain>
    </source>
</reference>
<evidence type="ECO:0000313" key="8">
    <source>
        <dbReference type="EMBL" id="MRN53620.1"/>
    </source>
</evidence>
<evidence type="ECO:0000256" key="2">
    <source>
        <dbReference type="ARBA" id="ARBA00022475"/>
    </source>
</evidence>
<name>A0A7X2L1X9_9BACL</name>
<feature type="transmembrane region" description="Helical" evidence="6">
    <location>
        <begin position="6"/>
        <end position="22"/>
    </location>
</feature>
<dbReference type="GO" id="GO:0005886">
    <property type="term" value="C:plasma membrane"/>
    <property type="evidence" value="ECO:0007669"/>
    <property type="project" value="UniProtKB-SubCell"/>
</dbReference>
<dbReference type="InterPro" id="IPR032816">
    <property type="entry name" value="VTT_dom"/>
</dbReference>
<protein>
    <recommendedName>
        <fullName evidence="6">TVP38/TMEM64 family membrane protein</fullName>
    </recommendedName>
</protein>
<keyword evidence="3 6" id="KW-0812">Transmembrane</keyword>
<feature type="transmembrane region" description="Helical" evidence="6">
    <location>
        <begin position="34"/>
        <end position="55"/>
    </location>
</feature>
<organism evidence="8 9">
    <name type="scientific">Paenibacillus monticola</name>
    <dbReference type="NCBI Taxonomy" id="2666075"/>
    <lineage>
        <taxon>Bacteria</taxon>
        <taxon>Bacillati</taxon>
        <taxon>Bacillota</taxon>
        <taxon>Bacilli</taxon>
        <taxon>Bacillales</taxon>
        <taxon>Paenibacillaceae</taxon>
        <taxon>Paenibacillus</taxon>
    </lineage>
</organism>
<feature type="transmembrane region" description="Helical" evidence="6">
    <location>
        <begin position="61"/>
        <end position="84"/>
    </location>
</feature>
<dbReference type="Proteomes" id="UP000463051">
    <property type="component" value="Unassembled WGS sequence"/>
</dbReference>
<dbReference type="RefSeq" id="WP_154118628.1">
    <property type="nucleotide sequence ID" value="NZ_WJXB01000003.1"/>
</dbReference>
<feature type="transmembrane region" description="Helical" evidence="6">
    <location>
        <begin position="145"/>
        <end position="165"/>
    </location>
</feature>
<evidence type="ECO:0000256" key="1">
    <source>
        <dbReference type="ARBA" id="ARBA00004651"/>
    </source>
</evidence>
<dbReference type="InterPro" id="IPR015414">
    <property type="entry name" value="TMEM64"/>
</dbReference>
<feature type="domain" description="VTT" evidence="7">
    <location>
        <begin position="50"/>
        <end position="167"/>
    </location>
</feature>
<evidence type="ECO:0000256" key="4">
    <source>
        <dbReference type="ARBA" id="ARBA00022989"/>
    </source>
</evidence>
<feature type="transmembrane region" description="Helical" evidence="6">
    <location>
        <begin position="177"/>
        <end position="195"/>
    </location>
</feature>
<comment type="caution">
    <text evidence="8">The sequence shown here is derived from an EMBL/GenBank/DDBJ whole genome shotgun (WGS) entry which is preliminary data.</text>
</comment>
<dbReference type="PANTHER" id="PTHR12677:SF59">
    <property type="entry name" value="GOLGI APPARATUS MEMBRANE PROTEIN TVP38-RELATED"/>
    <property type="match status" value="1"/>
</dbReference>
<sequence>MRKWLVAILYVSGISIAFIYRYNILSWMKQDHNIILSIGTATLLAMFPVVPYKAIIGLYGYAYGSLSGAMICWLATNLAAAIMFGGTKYLFRHKARSYLASVPMLEKFTAAVERRPFASVVLARLAPVIPQTVVNVYAGAAGLPFWSYIAASAVGKIPGIALFAFLGGNVFQHPKSAVIAIIIYAAVLALAGWSLRPPSPDGKNHI</sequence>
<dbReference type="Pfam" id="PF09335">
    <property type="entry name" value="VTT_dom"/>
    <property type="match status" value="1"/>
</dbReference>
<keyword evidence="2 6" id="KW-1003">Cell membrane</keyword>
<gene>
    <name evidence="8" type="ORF">GJB61_11495</name>
</gene>
<keyword evidence="9" id="KW-1185">Reference proteome</keyword>
<keyword evidence="5 6" id="KW-0472">Membrane</keyword>
<dbReference type="PANTHER" id="PTHR12677">
    <property type="entry name" value="GOLGI APPARATUS MEMBRANE PROTEIN TVP38-RELATED"/>
    <property type="match status" value="1"/>
</dbReference>
<evidence type="ECO:0000256" key="6">
    <source>
        <dbReference type="RuleBase" id="RU366058"/>
    </source>
</evidence>
<evidence type="ECO:0000259" key="7">
    <source>
        <dbReference type="Pfam" id="PF09335"/>
    </source>
</evidence>
<comment type="similarity">
    <text evidence="6">Belongs to the TVP38/TMEM64 family.</text>
</comment>
<evidence type="ECO:0000256" key="3">
    <source>
        <dbReference type="ARBA" id="ARBA00022692"/>
    </source>
</evidence>
<evidence type="ECO:0000313" key="9">
    <source>
        <dbReference type="Proteomes" id="UP000463051"/>
    </source>
</evidence>
<accession>A0A7X2L1X9</accession>
<dbReference type="EMBL" id="WJXB01000003">
    <property type="protein sequence ID" value="MRN53620.1"/>
    <property type="molecule type" value="Genomic_DNA"/>
</dbReference>
<evidence type="ECO:0000256" key="5">
    <source>
        <dbReference type="ARBA" id="ARBA00023136"/>
    </source>
</evidence>
<proteinExistence type="inferred from homology"/>